<dbReference type="EMBL" id="QFOT01000104">
    <property type="protein sequence ID" value="PZP54860.1"/>
    <property type="molecule type" value="Genomic_DNA"/>
</dbReference>
<gene>
    <name evidence="1" type="ORF">DI586_08610</name>
</gene>
<accession>A0A2W5FM14</accession>
<name>A0A2W5FM14_9BACT</name>
<evidence type="ECO:0000313" key="1">
    <source>
        <dbReference type="EMBL" id="PZP54860.1"/>
    </source>
</evidence>
<dbReference type="AlphaFoldDB" id="A0A2W5FM14"/>
<sequence>MSEKNKREIQNAITETMEKAVEYTAEVSDIVLDIATDNDFLDKIPVVSWAIKGLKIKDIYQKRKLERNAFAFLMALGACNSNKLDEFKDFLNAQLEQRDEFIDTTMSILLEGEKPIKASLYGKLLAARIRNLLSHEEFEIIAMIIYAASVPALNAIKSYFRRTNGKPYITHAGAVEEEPLLMSLGVASRFGNGFRVDERGQNFYRYCFDGTVVE</sequence>
<proteinExistence type="predicted"/>
<comment type="caution">
    <text evidence="1">The sequence shown here is derived from an EMBL/GenBank/DDBJ whole genome shotgun (WGS) entry which is preliminary data.</text>
</comment>
<organism evidence="1 2">
    <name type="scientific">Micavibrio aeruginosavorus</name>
    <dbReference type="NCBI Taxonomy" id="349221"/>
    <lineage>
        <taxon>Bacteria</taxon>
        <taxon>Pseudomonadati</taxon>
        <taxon>Bdellovibrionota</taxon>
        <taxon>Bdellovibrionia</taxon>
        <taxon>Bdellovibrionales</taxon>
        <taxon>Pseudobdellovibrionaceae</taxon>
        <taxon>Micavibrio</taxon>
    </lineage>
</organism>
<evidence type="ECO:0000313" key="2">
    <source>
        <dbReference type="Proteomes" id="UP000249739"/>
    </source>
</evidence>
<protein>
    <submittedName>
        <fullName evidence="1">Uncharacterized protein</fullName>
    </submittedName>
</protein>
<dbReference type="Proteomes" id="UP000249739">
    <property type="component" value="Unassembled WGS sequence"/>
</dbReference>
<reference evidence="1 2" key="1">
    <citation type="submission" date="2017-08" db="EMBL/GenBank/DDBJ databases">
        <title>Infants hospitalized years apart are colonized by the same room-sourced microbial strains.</title>
        <authorList>
            <person name="Brooks B."/>
            <person name="Olm M.R."/>
            <person name="Firek B.A."/>
            <person name="Baker R."/>
            <person name="Thomas B.C."/>
            <person name="Morowitz M.J."/>
            <person name="Banfield J.F."/>
        </authorList>
    </citation>
    <scope>NUCLEOTIDE SEQUENCE [LARGE SCALE GENOMIC DNA]</scope>
    <source>
        <strain evidence="1">S2_006_000_R2_64</strain>
    </source>
</reference>